<dbReference type="STRING" id="69279.BG36_03490"/>
<organism evidence="2 3">
    <name type="scientific">Aquamicrobium defluvii</name>
    <dbReference type="NCBI Taxonomy" id="69279"/>
    <lineage>
        <taxon>Bacteria</taxon>
        <taxon>Pseudomonadati</taxon>
        <taxon>Pseudomonadota</taxon>
        <taxon>Alphaproteobacteria</taxon>
        <taxon>Hyphomicrobiales</taxon>
        <taxon>Phyllobacteriaceae</taxon>
        <taxon>Aquamicrobium</taxon>
    </lineage>
</organism>
<dbReference type="EMBL" id="JENY01000012">
    <property type="protein sequence ID" value="EXL08610.1"/>
    <property type="molecule type" value="Genomic_DNA"/>
</dbReference>
<reference evidence="2 3" key="1">
    <citation type="submission" date="2014-02" db="EMBL/GenBank/DDBJ databases">
        <title>Aquamicrobium defluvii Genome sequencing.</title>
        <authorList>
            <person name="Wang X."/>
        </authorList>
    </citation>
    <scope>NUCLEOTIDE SEQUENCE [LARGE SCALE GENOMIC DNA]</scope>
    <source>
        <strain evidence="2 3">W13Z1</strain>
    </source>
</reference>
<evidence type="ECO:0008006" key="4">
    <source>
        <dbReference type="Google" id="ProtNLM"/>
    </source>
</evidence>
<feature type="compositionally biased region" description="Polar residues" evidence="1">
    <location>
        <begin position="116"/>
        <end position="125"/>
    </location>
</feature>
<evidence type="ECO:0000313" key="2">
    <source>
        <dbReference type="EMBL" id="EXL08610.1"/>
    </source>
</evidence>
<comment type="caution">
    <text evidence="2">The sequence shown here is derived from an EMBL/GenBank/DDBJ whole genome shotgun (WGS) entry which is preliminary data.</text>
</comment>
<feature type="region of interest" description="Disordered" evidence="1">
    <location>
        <begin position="104"/>
        <end position="125"/>
    </location>
</feature>
<dbReference type="RefSeq" id="WP_035026281.1">
    <property type="nucleotide sequence ID" value="NZ_KK073886.1"/>
</dbReference>
<dbReference type="PATRIC" id="fig|69279.3.peg.2101"/>
<accession>A0A011VJH9</accession>
<dbReference type="AlphaFoldDB" id="A0A011VJH9"/>
<proteinExistence type="predicted"/>
<sequence length="125" mass="12870">MSTLSVNGARGEVALRVGGVDLVIAAEIGRLAAVSTALECKSFIDLYQRLLGAEVAATMAAIQHLTVKGDAGQAVQELRLTDFTACKNAFTAALMHHVGEDAGKDAAVKEGETATKKSPSPSETG</sequence>
<dbReference type="eggNOG" id="ENOG50349QY">
    <property type="taxonomic scope" value="Bacteria"/>
</dbReference>
<feature type="compositionally biased region" description="Basic and acidic residues" evidence="1">
    <location>
        <begin position="104"/>
        <end position="115"/>
    </location>
</feature>
<evidence type="ECO:0000313" key="3">
    <source>
        <dbReference type="Proteomes" id="UP000019849"/>
    </source>
</evidence>
<dbReference type="HOGENOM" id="CLU_2094888_0_0_5"/>
<name>A0A011VJH9_9HYPH</name>
<gene>
    <name evidence="2" type="ORF">BG36_03490</name>
</gene>
<dbReference type="Proteomes" id="UP000019849">
    <property type="component" value="Unassembled WGS sequence"/>
</dbReference>
<evidence type="ECO:0000256" key="1">
    <source>
        <dbReference type="SAM" id="MobiDB-lite"/>
    </source>
</evidence>
<protein>
    <recommendedName>
        <fullName evidence="4">Tail tube GTA-gp10-like protein</fullName>
    </recommendedName>
</protein>